<comment type="caution">
    <text evidence="1">The sequence shown here is derived from an EMBL/GenBank/DDBJ whole genome shotgun (WGS) entry which is preliminary data.</text>
</comment>
<dbReference type="EMBL" id="VTEI01000005">
    <property type="protein sequence ID" value="TYS16576.1"/>
    <property type="molecule type" value="Genomic_DNA"/>
</dbReference>
<dbReference type="Pfam" id="PF22116">
    <property type="entry name" value="DUF6944"/>
    <property type="match status" value="1"/>
</dbReference>
<dbReference type="InterPro" id="IPR054224">
    <property type="entry name" value="DUF6944"/>
</dbReference>
<dbReference type="Proteomes" id="UP000322267">
    <property type="component" value="Unassembled WGS sequence"/>
</dbReference>
<dbReference type="OrthoDB" id="2869857at2"/>
<organism evidence="1 2">
    <name type="scientific">Rossellomorea vietnamensis</name>
    <dbReference type="NCBI Taxonomy" id="218284"/>
    <lineage>
        <taxon>Bacteria</taxon>
        <taxon>Bacillati</taxon>
        <taxon>Bacillota</taxon>
        <taxon>Bacilli</taxon>
        <taxon>Bacillales</taxon>
        <taxon>Bacillaceae</taxon>
        <taxon>Rossellomorea</taxon>
    </lineage>
</organism>
<evidence type="ECO:0000313" key="1">
    <source>
        <dbReference type="EMBL" id="TYS16576.1"/>
    </source>
</evidence>
<protein>
    <submittedName>
        <fullName evidence="1">Uncharacterized protein</fullName>
    </submittedName>
</protein>
<name>A0A5D4NTC3_9BACI</name>
<sequence>MAGVNENIQTKRAKLVALGNGIEVAGNSLQAIGREALFTMKESKLPIIGAWLQSVGNSTNLAAVLLLLSEEEKKSLIWTS</sequence>
<gene>
    <name evidence="1" type="ORF">FZC78_11310</name>
</gene>
<accession>A0A5D4NTC3</accession>
<evidence type="ECO:0000313" key="2">
    <source>
        <dbReference type="Proteomes" id="UP000322267"/>
    </source>
</evidence>
<dbReference type="AlphaFoldDB" id="A0A5D4NTC3"/>
<reference evidence="1 2" key="1">
    <citation type="submission" date="2019-08" db="EMBL/GenBank/DDBJ databases">
        <title>Bacillus genomes from the desert of Cuatro Cienegas, Coahuila.</title>
        <authorList>
            <person name="Olmedo-Alvarez G."/>
        </authorList>
    </citation>
    <scope>NUCLEOTIDE SEQUENCE [LARGE SCALE GENOMIC DNA]</scope>
    <source>
        <strain evidence="1 2">CH34_1T</strain>
    </source>
</reference>
<proteinExistence type="predicted"/>